<dbReference type="Pfam" id="PF24031">
    <property type="entry name" value="FN3_IL27B_N"/>
    <property type="match status" value="1"/>
</dbReference>
<dbReference type="InterPro" id="IPR003530">
    <property type="entry name" value="Hematopoietin_rcpt_L_F3_CS"/>
</dbReference>
<dbReference type="InterPro" id="IPR013783">
    <property type="entry name" value="Ig-like_fold"/>
</dbReference>
<keyword evidence="3" id="KW-0677">Repeat</keyword>
<dbReference type="GeneTree" id="ENSGT00940000160050"/>
<proteinExistence type="inferred from homology"/>
<evidence type="ECO:0000313" key="7">
    <source>
        <dbReference type="Proteomes" id="UP000694392"/>
    </source>
</evidence>
<reference evidence="6" key="2">
    <citation type="submission" date="2025-09" db="UniProtKB">
        <authorList>
            <consortium name="Ensembl"/>
        </authorList>
    </citation>
    <scope>IDENTIFICATION</scope>
</reference>
<dbReference type="GO" id="GO:0004896">
    <property type="term" value="F:cytokine receptor activity"/>
    <property type="evidence" value="ECO:0007669"/>
    <property type="project" value="Ensembl"/>
</dbReference>
<dbReference type="Ensembl" id="ENSSPUT00000015071.1">
    <property type="protein sequence ID" value="ENSSPUP00000014130.1"/>
    <property type="gene ID" value="ENSSPUG00000010892.1"/>
</dbReference>
<evidence type="ECO:0000259" key="5">
    <source>
        <dbReference type="PROSITE" id="PS50853"/>
    </source>
</evidence>
<keyword evidence="2" id="KW-0732">Signal</keyword>
<feature type="domain" description="Fibronectin type-III" evidence="5">
    <location>
        <begin position="96"/>
        <end position="195"/>
    </location>
</feature>
<dbReference type="PANTHER" id="PTHR48483">
    <property type="entry name" value="INTERLEUKIN-27 SUBUNIT BETA"/>
    <property type="match status" value="1"/>
</dbReference>
<dbReference type="InterPro" id="IPR036116">
    <property type="entry name" value="FN3_sf"/>
</dbReference>
<sequence>WAIGYPQTINCTWTVDAATHLDTCFIATYRHGVGAKGTGGERECIQPAARARSCSISDVQMFSITPYVLSVTAANPLGAATSYFHFIVEQIIKPDPPEDLTVSPIPGERKKLLLQWKPPASWPFPEYFSLKYLISYARDGGGSSNRTIGPYEQTSFNLTGLRPGTIYHLQVAAKDFTDYGKYSSWSPSVSGTPWTQL</sequence>
<dbReference type="InterPro" id="IPR053073">
    <property type="entry name" value="IL11/IL27_subunit_beta"/>
</dbReference>
<dbReference type="GO" id="GO:0042098">
    <property type="term" value="P:T cell proliferation"/>
    <property type="evidence" value="ECO:0007669"/>
    <property type="project" value="Ensembl"/>
</dbReference>
<keyword evidence="4" id="KW-0325">Glycoprotein</keyword>
<dbReference type="InterPro" id="IPR003961">
    <property type="entry name" value="FN3_dom"/>
</dbReference>
<dbReference type="GO" id="GO:0016020">
    <property type="term" value="C:membrane"/>
    <property type="evidence" value="ECO:0007669"/>
    <property type="project" value="InterPro"/>
</dbReference>
<dbReference type="SUPFAM" id="SSF49265">
    <property type="entry name" value="Fibronectin type III"/>
    <property type="match status" value="2"/>
</dbReference>
<comment type="similarity">
    <text evidence="1">Belongs to the type I cytokine receptor family. Type 3 subfamily.</text>
</comment>
<name>A0A8D0H480_SPHPU</name>
<dbReference type="PANTHER" id="PTHR48483:SF2">
    <property type="entry name" value="INTERLEUKIN-27 SUBUNIT BETA"/>
    <property type="match status" value="1"/>
</dbReference>
<dbReference type="AlphaFoldDB" id="A0A8D0H480"/>
<gene>
    <name evidence="6" type="primary">EBI3</name>
</gene>
<dbReference type="PROSITE" id="PS50853">
    <property type="entry name" value="FN3"/>
    <property type="match status" value="1"/>
</dbReference>
<evidence type="ECO:0000256" key="4">
    <source>
        <dbReference type="ARBA" id="ARBA00023180"/>
    </source>
</evidence>
<protein>
    <submittedName>
        <fullName evidence="6">Epstein-Barr virus induced 3</fullName>
    </submittedName>
</protein>
<dbReference type="OMA" id="FQVCAKE"/>
<organism evidence="6 7">
    <name type="scientific">Sphenodon punctatus</name>
    <name type="common">Tuatara</name>
    <name type="synonym">Hatteria punctata</name>
    <dbReference type="NCBI Taxonomy" id="8508"/>
    <lineage>
        <taxon>Eukaryota</taxon>
        <taxon>Metazoa</taxon>
        <taxon>Chordata</taxon>
        <taxon>Craniata</taxon>
        <taxon>Vertebrata</taxon>
        <taxon>Euteleostomi</taxon>
        <taxon>Lepidosauria</taxon>
        <taxon>Sphenodontia</taxon>
        <taxon>Sphenodontidae</taxon>
        <taxon>Sphenodon</taxon>
    </lineage>
</organism>
<evidence type="ECO:0000256" key="3">
    <source>
        <dbReference type="ARBA" id="ARBA00022737"/>
    </source>
</evidence>
<dbReference type="Proteomes" id="UP000694392">
    <property type="component" value="Unplaced"/>
</dbReference>
<reference evidence="6" key="1">
    <citation type="submission" date="2025-08" db="UniProtKB">
        <authorList>
            <consortium name="Ensembl"/>
        </authorList>
    </citation>
    <scope>IDENTIFICATION</scope>
</reference>
<dbReference type="InterPro" id="IPR056621">
    <property type="entry name" value="FN3_IL27B_N"/>
</dbReference>
<keyword evidence="7" id="KW-1185">Reference proteome</keyword>
<dbReference type="Gene3D" id="2.60.40.10">
    <property type="entry name" value="Immunoglobulins"/>
    <property type="match status" value="2"/>
</dbReference>
<dbReference type="SMART" id="SM00060">
    <property type="entry name" value="FN3"/>
    <property type="match status" value="1"/>
</dbReference>
<dbReference type="PROSITE" id="PS01354">
    <property type="entry name" value="HEMATOPO_REC_L_F3"/>
    <property type="match status" value="1"/>
</dbReference>
<evidence type="ECO:0000256" key="1">
    <source>
        <dbReference type="ARBA" id="ARBA00010890"/>
    </source>
</evidence>
<dbReference type="CDD" id="cd00063">
    <property type="entry name" value="FN3"/>
    <property type="match status" value="1"/>
</dbReference>
<dbReference type="Pfam" id="PF00041">
    <property type="entry name" value="fn3"/>
    <property type="match status" value="1"/>
</dbReference>
<accession>A0A8D0H480</accession>
<evidence type="ECO:0000313" key="6">
    <source>
        <dbReference type="Ensembl" id="ENSSPUP00000014130.1"/>
    </source>
</evidence>
<evidence type="ECO:0000256" key="2">
    <source>
        <dbReference type="ARBA" id="ARBA00022729"/>
    </source>
</evidence>
<dbReference type="GO" id="GO:0045523">
    <property type="term" value="F:interleukin-27 receptor binding"/>
    <property type="evidence" value="ECO:0007669"/>
    <property type="project" value="Ensembl"/>
</dbReference>